<evidence type="ECO:0008006" key="7">
    <source>
        <dbReference type="Google" id="ProtNLM"/>
    </source>
</evidence>
<evidence type="ECO:0000256" key="3">
    <source>
        <dbReference type="ARBA" id="ARBA00022737"/>
    </source>
</evidence>
<keyword evidence="4" id="KW-0012">Acyltransferase</keyword>
<dbReference type="HOGENOM" id="CLU_051638_5_1_10"/>
<dbReference type="Pfam" id="PF00132">
    <property type="entry name" value="Hexapep"/>
    <property type="match status" value="1"/>
</dbReference>
<protein>
    <recommendedName>
        <fullName evidence="7">CatB-related O-acetyltransferase</fullName>
    </recommendedName>
</protein>
<dbReference type="CDD" id="cd03349">
    <property type="entry name" value="LbH_XAT"/>
    <property type="match status" value="1"/>
</dbReference>
<dbReference type="GO" id="GO:0008374">
    <property type="term" value="F:O-acyltransferase activity"/>
    <property type="evidence" value="ECO:0007669"/>
    <property type="project" value="TreeGrafter"/>
</dbReference>
<organism evidence="5 6">
    <name type="scientific">Alistipes indistinctus YIT 12060</name>
    <dbReference type="NCBI Taxonomy" id="742725"/>
    <lineage>
        <taxon>Bacteria</taxon>
        <taxon>Pseudomonadati</taxon>
        <taxon>Bacteroidota</taxon>
        <taxon>Bacteroidia</taxon>
        <taxon>Bacteroidales</taxon>
        <taxon>Rikenellaceae</taxon>
        <taxon>Alistipes</taxon>
    </lineage>
</organism>
<dbReference type="PANTHER" id="PTHR23416:SF23">
    <property type="entry name" value="ACETYLTRANSFERASE C18B11.09C-RELATED"/>
    <property type="match status" value="1"/>
</dbReference>
<evidence type="ECO:0000256" key="2">
    <source>
        <dbReference type="ARBA" id="ARBA00022679"/>
    </source>
</evidence>
<dbReference type="STRING" id="742725.HMPREF9450_02190"/>
<name>G5H9A4_9BACT</name>
<dbReference type="PATRIC" id="fig|742725.3.peg.2257"/>
<keyword evidence="6" id="KW-1185">Reference proteome</keyword>
<keyword evidence="3" id="KW-0677">Repeat</keyword>
<dbReference type="eggNOG" id="COG0110">
    <property type="taxonomic scope" value="Bacteria"/>
</dbReference>
<evidence type="ECO:0000256" key="4">
    <source>
        <dbReference type="ARBA" id="ARBA00023315"/>
    </source>
</evidence>
<dbReference type="Gene3D" id="2.160.10.10">
    <property type="entry name" value="Hexapeptide repeat proteins"/>
    <property type="match status" value="1"/>
</dbReference>
<dbReference type="GeneID" id="92817082"/>
<dbReference type="SUPFAM" id="SSF51161">
    <property type="entry name" value="Trimeric LpxA-like enzymes"/>
    <property type="match status" value="1"/>
</dbReference>
<dbReference type="GO" id="GO:0005829">
    <property type="term" value="C:cytosol"/>
    <property type="evidence" value="ECO:0007669"/>
    <property type="project" value="TreeGrafter"/>
</dbReference>
<dbReference type="PANTHER" id="PTHR23416">
    <property type="entry name" value="SIALIC ACID SYNTHASE-RELATED"/>
    <property type="match status" value="1"/>
</dbReference>
<dbReference type="InterPro" id="IPR051159">
    <property type="entry name" value="Hexapeptide_acetyltransf"/>
</dbReference>
<evidence type="ECO:0000313" key="5">
    <source>
        <dbReference type="EMBL" id="EHB92141.1"/>
    </source>
</evidence>
<comment type="similarity">
    <text evidence="1">Belongs to the transferase hexapeptide repeat family.</text>
</comment>
<dbReference type="EMBL" id="ADLD01000013">
    <property type="protein sequence ID" value="EHB92141.1"/>
    <property type="molecule type" value="Genomic_DNA"/>
</dbReference>
<evidence type="ECO:0000256" key="1">
    <source>
        <dbReference type="ARBA" id="ARBA00007274"/>
    </source>
</evidence>
<sequence>MKRWLSRRLNELLQYQRKYRIRRLIRKGMISVGDYTYGVYNLNVKEFRGNVVDLEIGKFCSIAENVTVITGGIHPVEWVSTFPLSERFLSKKERYFTREMPSSHGKITIGNDVWIASSVTILSGVTIGDGAIIAAGSIVVRDVPPYALYGGIPAKVIRFRFDQEQIGALLKIRWWDWSPERIRTNIPYLSSADISGFIHRTNAFQNPVD</sequence>
<dbReference type="Proteomes" id="UP000006008">
    <property type="component" value="Unassembled WGS sequence"/>
</dbReference>
<gene>
    <name evidence="5" type="ORF">HMPREF9450_02190</name>
</gene>
<comment type="caution">
    <text evidence="5">The sequence shown here is derived from an EMBL/GenBank/DDBJ whole genome shotgun (WGS) entry which is preliminary data.</text>
</comment>
<dbReference type="InterPro" id="IPR018357">
    <property type="entry name" value="Hexapep_transf_CS"/>
</dbReference>
<dbReference type="AlphaFoldDB" id="G5H9A4"/>
<dbReference type="PROSITE" id="PS00101">
    <property type="entry name" value="HEXAPEP_TRANSFERASES"/>
    <property type="match status" value="1"/>
</dbReference>
<accession>G5H9A4</accession>
<proteinExistence type="inferred from homology"/>
<keyword evidence="2" id="KW-0808">Transferase</keyword>
<reference evidence="5 6" key="1">
    <citation type="submission" date="2011-08" db="EMBL/GenBank/DDBJ databases">
        <title>The Genome Sequence of Alistipes indistinctus YIT 12060.</title>
        <authorList>
            <consortium name="The Broad Institute Genome Sequencing Platform"/>
            <person name="Earl A."/>
            <person name="Ward D."/>
            <person name="Feldgarden M."/>
            <person name="Gevers D."/>
            <person name="Morotomi M."/>
            <person name="Young S.K."/>
            <person name="Zeng Q."/>
            <person name="Gargeya S."/>
            <person name="Fitzgerald M."/>
            <person name="Haas B."/>
            <person name="Abouelleil A."/>
            <person name="Alvarado L."/>
            <person name="Arachchi H.M."/>
            <person name="Berlin A."/>
            <person name="Brown A."/>
            <person name="Chapman S.B."/>
            <person name="Chen Z."/>
            <person name="Dunbar C."/>
            <person name="Freedman E."/>
            <person name="Gearin G."/>
            <person name="Gellesch M."/>
            <person name="Goldberg J."/>
            <person name="Griggs A."/>
            <person name="Gujja S."/>
            <person name="Heiman D."/>
            <person name="Howarth C."/>
            <person name="Larson L."/>
            <person name="Lui A."/>
            <person name="MacDonald P.J.P."/>
            <person name="Montmayeur A."/>
            <person name="Murphy C."/>
            <person name="Neiman D."/>
            <person name="Pearson M."/>
            <person name="Priest M."/>
            <person name="Roberts A."/>
            <person name="Saif S."/>
            <person name="Shea T."/>
            <person name="Shenoy N."/>
            <person name="Sisk P."/>
            <person name="Stolte C."/>
            <person name="Sykes S."/>
            <person name="Wortman J."/>
            <person name="Nusbaum C."/>
            <person name="Birren B."/>
        </authorList>
    </citation>
    <scope>NUCLEOTIDE SEQUENCE [LARGE SCALE GENOMIC DNA]</scope>
    <source>
        <strain evidence="5 6">YIT 12060</strain>
    </source>
</reference>
<dbReference type="RefSeq" id="WP_009134996.1">
    <property type="nucleotide sequence ID" value="NZ_CP102250.1"/>
</dbReference>
<dbReference type="InterPro" id="IPR001451">
    <property type="entry name" value="Hexapep"/>
</dbReference>
<evidence type="ECO:0000313" key="6">
    <source>
        <dbReference type="Proteomes" id="UP000006008"/>
    </source>
</evidence>
<dbReference type="InterPro" id="IPR011004">
    <property type="entry name" value="Trimer_LpxA-like_sf"/>
</dbReference>
<dbReference type="OrthoDB" id="9812571at2"/>